<gene>
    <name evidence="1" type="ORF">JT25_018780</name>
</gene>
<evidence type="ECO:0000313" key="1">
    <source>
        <dbReference type="EMBL" id="AMK78509.1"/>
    </source>
</evidence>
<organism evidence="1 2">
    <name type="scientific">Methylomonas denitrificans</name>
    <dbReference type="NCBI Taxonomy" id="1538553"/>
    <lineage>
        <taxon>Bacteria</taxon>
        <taxon>Pseudomonadati</taxon>
        <taxon>Pseudomonadota</taxon>
        <taxon>Gammaproteobacteria</taxon>
        <taxon>Methylococcales</taxon>
        <taxon>Methylococcaceae</taxon>
        <taxon>Methylomonas</taxon>
    </lineage>
</organism>
<proteinExistence type="predicted"/>
<dbReference type="OrthoDB" id="9941554at2"/>
<evidence type="ECO:0000313" key="2">
    <source>
        <dbReference type="Proteomes" id="UP000030512"/>
    </source>
</evidence>
<dbReference type="Proteomes" id="UP000030512">
    <property type="component" value="Chromosome"/>
</dbReference>
<dbReference type="STRING" id="1538553.JT25_018780"/>
<protein>
    <submittedName>
        <fullName evidence="1">Uncharacterized protein</fullName>
    </submittedName>
</protein>
<name>A0A126T8T8_9GAMM</name>
<reference evidence="1 2" key="1">
    <citation type="journal article" date="2015" name="Environ. Microbiol.">
        <title>Methane oxidation coupled to nitrate reduction under hypoxia by the Gammaproteobacterium Methylomonas denitrificans, sp. nov. type strain FJG1.</title>
        <authorList>
            <person name="Kits K.D."/>
            <person name="Klotz M.G."/>
            <person name="Stein L.Y."/>
        </authorList>
    </citation>
    <scope>NUCLEOTIDE SEQUENCE [LARGE SCALE GENOMIC DNA]</scope>
    <source>
        <strain evidence="1 2">FJG1</strain>
    </source>
</reference>
<sequence length="87" mass="9188">MPVKKDPQTELTKMRSAIAAAEAESSTECRIKAAIAAEAAKIPGSSRNQCRKLIAALGGLFLELEIEMLEPVGCPCCGRQIEEKGGA</sequence>
<dbReference type="RefSeq" id="WP_036279361.1">
    <property type="nucleotide sequence ID" value="NZ_CP014476.1"/>
</dbReference>
<dbReference type="EMBL" id="CP014476">
    <property type="protein sequence ID" value="AMK78509.1"/>
    <property type="molecule type" value="Genomic_DNA"/>
</dbReference>
<keyword evidence="2" id="KW-1185">Reference proteome</keyword>
<accession>A0A126T8T8</accession>
<dbReference type="KEGG" id="mdn:JT25_018780"/>
<dbReference type="AlphaFoldDB" id="A0A126T8T8"/>